<dbReference type="FunFam" id="3.20.20.70:FF:000118">
    <property type="entry name" value="Alpha-galactosidase"/>
    <property type="match status" value="1"/>
</dbReference>
<dbReference type="Gene3D" id="3.20.20.70">
    <property type="entry name" value="Aldolase class I"/>
    <property type="match status" value="1"/>
</dbReference>
<dbReference type="PROSITE" id="PS00512">
    <property type="entry name" value="ALPHA_GALACTOSIDASE"/>
    <property type="match status" value="1"/>
</dbReference>
<dbReference type="CDD" id="cd14791">
    <property type="entry name" value="GH36"/>
    <property type="match status" value="1"/>
</dbReference>
<dbReference type="EC" id="3.2.1.22" evidence="3 6"/>
<name>A0A4P5P570_9ENTE</name>
<reference evidence="12" key="1">
    <citation type="submission" date="2019-02" db="EMBL/GenBank/DDBJ databases">
        <title>Draft genome sequence of Enterococcus sp. Gos25-1.</title>
        <authorList>
            <person name="Tanaka N."/>
            <person name="Shiwa Y."/>
            <person name="Fujita N."/>
        </authorList>
    </citation>
    <scope>NUCLEOTIDE SEQUENCE [LARGE SCALE GENOMIC DNA]</scope>
    <source>
        <strain evidence="12">Gos25-1</strain>
    </source>
</reference>
<dbReference type="GO" id="GO:0004557">
    <property type="term" value="F:alpha-galactosidase activity"/>
    <property type="evidence" value="ECO:0007669"/>
    <property type="project" value="UniProtKB-UniRule"/>
</dbReference>
<evidence type="ECO:0000256" key="1">
    <source>
        <dbReference type="ARBA" id="ARBA00001255"/>
    </source>
</evidence>
<dbReference type="InterPro" id="IPR031705">
    <property type="entry name" value="Glyco_hydro_36_C"/>
</dbReference>
<evidence type="ECO:0000256" key="7">
    <source>
        <dbReference type="PIRSR" id="PIRSR005536-1"/>
    </source>
</evidence>
<evidence type="ECO:0000259" key="10">
    <source>
        <dbReference type="Pfam" id="PF16875"/>
    </source>
</evidence>
<evidence type="ECO:0000256" key="2">
    <source>
        <dbReference type="ARBA" id="ARBA00006202"/>
    </source>
</evidence>
<comment type="similarity">
    <text evidence="2">Belongs to the glycosyl hydrolase 36 family.</text>
</comment>
<feature type="domain" description="Glycosyl hydrolase family 36 N-terminal" evidence="10">
    <location>
        <begin position="28"/>
        <end position="282"/>
    </location>
</feature>
<dbReference type="Pfam" id="PF02065">
    <property type="entry name" value="Melibiase"/>
    <property type="match status" value="1"/>
</dbReference>
<dbReference type="OrthoDB" id="9758822at2"/>
<comment type="caution">
    <text evidence="11">The sequence shown here is derived from an EMBL/GenBank/DDBJ whole genome shotgun (WGS) entry which is preliminary data.</text>
</comment>
<dbReference type="InterPro" id="IPR017853">
    <property type="entry name" value="GH"/>
</dbReference>
<evidence type="ECO:0000313" key="12">
    <source>
        <dbReference type="Proteomes" id="UP000290567"/>
    </source>
</evidence>
<feature type="binding site" evidence="8">
    <location>
        <position position="545"/>
    </location>
    <ligand>
        <name>substrate</name>
    </ligand>
</feature>
<dbReference type="Proteomes" id="UP000290567">
    <property type="component" value="Unassembled WGS sequence"/>
</dbReference>
<dbReference type="InterPro" id="IPR002252">
    <property type="entry name" value="Glyco_hydro_36"/>
</dbReference>
<feature type="binding site" evidence="8">
    <location>
        <begin position="363"/>
        <end position="364"/>
    </location>
    <ligand>
        <name>substrate</name>
    </ligand>
</feature>
<dbReference type="InterPro" id="IPR050985">
    <property type="entry name" value="Alpha-glycosidase_related"/>
</dbReference>
<dbReference type="InterPro" id="IPR013785">
    <property type="entry name" value="Aldolase_TIM"/>
</dbReference>
<organism evidence="11 12">
    <name type="scientific">Enterococcus florum</name>
    <dbReference type="NCBI Taxonomy" id="2480627"/>
    <lineage>
        <taxon>Bacteria</taxon>
        <taxon>Bacillati</taxon>
        <taxon>Bacillota</taxon>
        <taxon>Bacilli</taxon>
        <taxon>Lactobacillales</taxon>
        <taxon>Enterococcaceae</taxon>
        <taxon>Enterococcus</taxon>
    </lineage>
</organism>
<dbReference type="AlphaFoldDB" id="A0A4P5P570"/>
<keyword evidence="5 6" id="KW-0326">Glycosidase</keyword>
<dbReference type="Gene3D" id="2.60.40.1180">
    <property type="entry name" value="Golgi alpha-mannosidase II"/>
    <property type="match status" value="1"/>
</dbReference>
<dbReference type="PANTHER" id="PTHR43053:SF3">
    <property type="entry name" value="ALPHA-GALACTOSIDASE C-RELATED"/>
    <property type="match status" value="1"/>
</dbReference>
<feature type="binding site" evidence="8">
    <location>
        <position position="196"/>
    </location>
    <ligand>
        <name>substrate</name>
    </ligand>
</feature>
<dbReference type="PIRSF" id="PIRSF005536">
    <property type="entry name" value="Agal"/>
    <property type="match status" value="1"/>
</dbReference>
<feature type="active site" description="Proton donor" evidence="7">
    <location>
        <position position="545"/>
    </location>
</feature>
<evidence type="ECO:0000256" key="5">
    <source>
        <dbReference type="ARBA" id="ARBA00023295"/>
    </source>
</evidence>
<dbReference type="InterPro" id="IPR000111">
    <property type="entry name" value="Glyco_hydro_27/36_CS"/>
</dbReference>
<dbReference type="RefSeq" id="WP_146621082.1">
    <property type="nucleotide sequence ID" value="NZ_BJCC01000004.1"/>
</dbReference>
<dbReference type="InterPro" id="IPR031704">
    <property type="entry name" value="Glyco_hydro_36_N"/>
</dbReference>
<dbReference type="Gene3D" id="2.70.98.60">
    <property type="entry name" value="alpha-galactosidase from lactobacil brevis"/>
    <property type="match status" value="1"/>
</dbReference>
<feature type="binding site" evidence="8">
    <location>
        <position position="440"/>
    </location>
    <ligand>
        <name>substrate</name>
    </ligand>
</feature>
<evidence type="ECO:0000313" key="11">
    <source>
        <dbReference type="EMBL" id="GCF92576.1"/>
    </source>
</evidence>
<dbReference type="Pfam" id="PF16874">
    <property type="entry name" value="Glyco_hydro_36C"/>
    <property type="match status" value="1"/>
</dbReference>
<sequence length="725" mass="83389">MITFDEATGIFHLQGKQTSYFMQKNEQNHLFHLYWGSRLAKRLPDYVLKEIQRASYIADTDHIKEYKLERLPQEYPAFGNSDLRKPAYQLTFQNGTQISDFRYVTHEIIQGKPVLKGLPSLRESIDCETLKITLHDAYQQINLSLFYTLFEEADIITRHSELENVGDDPVEINQLNSACVELPTSDLDLLHLSGSWARETHIQRTPLSQLNYRVESTRGSSSHEHNPFIALMEKEATETNGDVYSMNLVYSGNFEATVDVEMQDAVRMQIGMNSTLFGWQLQPGKTFVSPEAILVYSQHGLQELTHKYHQAYQNYLLPKKFAKKERPILVNSWEACYFDLQEEALLELAQSSKDLGVELFVLDDGWFGHRDDTSSSLGDWFVDSQKFPQGLEHFITQIKQIGLDFGMWVEPEMISEDSNLYRQHPDWCIEVPGRLKSYSRGQFVLDLANTEVQNCLIETLSELFQRYDIDYVKWDMNRSMTETGSNALTSSQQKEFYHRYMLGLYRVLAKVTEQFPDILFENCAGGGGRFDPGMMYYMPQTWTSDDTDAIERLAIQEGTSLIYPAISMGAHVSQVPNHQIGRVTPLNTRGVVAMQGNFGYEMDLSKIPLEEKMEIKAQIEQFKKIRSTVQLGTFYRLAVPVKDNAKAWLFLDEQQVVVSYVQIHAKPNSPSKRLKLTGLNPEGLYLLPTGEKRHGDELMAFGLAIDPVKQDYYSQQWILQKVEDE</sequence>
<dbReference type="InterPro" id="IPR038417">
    <property type="entry name" value="Alpga-gal_N_sf"/>
</dbReference>
<evidence type="ECO:0000256" key="6">
    <source>
        <dbReference type="PIRNR" id="PIRNR005536"/>
    </source>
</evidence>
<dbReference type="InterPro" id="IPR013780">
    <property type="entry name" value="Glyco_hydro_b"/>
</dbReference>
<protein>
    <recommendedName>
        <fullName evidence="3 6">Alpha-galactosidase</fullName>
        <ecNumber evidence="3 6">3.2.1.22</ecNumber>
    </recommendedName>
</protein>
<dbReference type="EMBL" id="BJCC01000004">
    <property type="protein sequence ID" value="GCF92576.1"/>
    <property type="molecule type" value="Genomic_DNA"/>
</dbReference>
<dbReference type="GO" id="GO:0016052">
    <property type="term" value="P:carbohydrate catabolic process"/>
    <property type="evidence" value="ECO:0007669"/>
    <property type="project" value="InterPro"/>
</dbReference>
<keyword evidence="4 6" id="KW-0378">Hydrolase</keyword>
<feature type="active site" description="Nucleophile" evidence="7">
    <location>
        <position position="475"/>
    </location>
</feature>
<proteinExistence type="inferred from homology"/>
<evidence type="ECO:0000256" key="8">
    <source>
        <dbReference type="PIRSR" id="PIRSR005536-2"/>
    </source>
</evidence>
<dbReference type="PRINTS" id="PR00743">
    <property type="entry name" value="GLHYDRLASE36"/>
</dbReference>
<evidence type="ECO:0000256" key="3">
    <source>
        <dbReference type="ARBA" id="ARBA00012755"/>
    </source>
</evidence>
<evidence type="ECO:0000256" key="4">
    <source>
        <dbReference type="ARBA" id="ARBA00022801"/>
    </source>
</evidence>
<feature type="binding site" evidence="8">
    <location>
        <begin position="473"/>
        <end position="477"/>
    </location>
    <ligand>
        <name>substrate</name>
    </ligand>
</feature>
<feature type="domain" description="Glycosyl hydrolase family 36 C-terminal" evidence="9">
    <location>
        <begin position="647"/>
        <end position="719"/>
    </location>
</feature>
<evidence type="ECO:0000259" key="9">
    <source>
        <dbReference type="Pfam" id="PF16874"/>
    </source>
</evidence>
<gene>
    <name evidence="11" type="ORF">NRIC_04670</name>
</gene>
<dbReference type="PANTHER" id="PTHR43053">
    <property type="entry name" value="GLYCOSIDASE FAMILY 31"/>
    <property type="match status" value="1"/>
</dbReference>
<comment type="catalytic activity">
    <reaction evidence="1 6">
        <text>Hydrolysis of terminal, non-reducing alpha-D-galactose residues in alpha-D-galactosides, including galactose oligosaccharides, galactomannans and galactolipids.</text>
        <dbReference type="EC" id="3.2.1.22"/>
    </reaction>
</comment>
<accession>A0A4P5P570</accession>
<dbReference type="SUPFAM" id="SSF51445">
    <property type="entry name" value="(Trans)glycosidases"/>
    <property type="match status" value="1"/>
</dbReference>
<keyword evidence="12" id="KW-1185">Reference proteome</keyword>
<dbReference type="Pfam" id="PF16875">
    <property type="entry name" value="Glyco_hydro_36N"/>
    <property type="match status" value="1"/>
</dbReference>
<feature type="binding site" evidence="8">
    <location>
        <position position="523"/>
    </location>
    <ligand>
        <name>substrate</name>
    </ligand>
</feature>